<gene>
    <name evidence="1" type="ORF">L1987_80153</name>
</gene>
<name>A0ACB8YN45_9ASTR</name>
<reference evidence="2" key="1">
    <citation type="journal article" date="2022" name="Mol. Ecol. Resour.">
        <title>The genomes of chicory, endive, great burdock and yacon provide insights into Asteraceae palaeo-polyploidization history and plant inulin production.</title>
        <authorList>
            <person name="Fan W."/>
            <person name="Wang S."/>
            <person name="Wang H."/>
            <person name="Wang A."/>
            <person name="Jiang F."/>
            <person name="Liu H."/>
            <person name="Zhao H."/>
            <person name="Xu D."/>
            <person name="Zhang Y."/>
        </authorList>
    </citation>
    <scope>NUCLEOTIDE SEQUENCE [LARGE SCALE GENOMIC DNA]</scope>
    <source>
        <strain evidence="2">cv. Yunnan</strain>
    </source>
</reference>
<protein>
    <submittedName>
        <fullName evidence="1">Uncharacterized protein</fullName>
    </submittedName>
</protein>
<evidence type="ECO:0000313" key="2">
    <source>
        <dbReference type="Proteomes" id="UP001056120"/>
    </source>
</evidence>
<reference evidence="1 2" key="2">
    <citation type="journal article" date="2022" name="Mol. Ecol. Resour.">
        <title>The genomes of chicory, endive, great burdock and yacon provide insights into Asteraceae paleo-polyploidization history and plant inulin production.</title>
        <authorList>
            <person name="Fan W."/>
            <person name="Wang S."/>
            <person name="Wang H."/>
            <person name="Wang A."/>
            <person name="Jiang F."/>
            <person name="Liu H."/>
            <person name="Zhao H."/>
            <person name="Xu D."/>
            <person name="Zhang Y."/>
        </authorList>
    </citation>
    <scope>NUCLEOTIDE SEQUENCE [LARGE SCALE GENOMIC DNA]</scope>
    <source>
        <strain evidence="2">cv. Yunnan</strain>
        <tissue evidence="1">Leaves</tissue>
    </source>
</reference>
<organism evidence="1 2">
    <name type="scientific">Smallanthus sonchifolius</name>
    <dbReference type="NCBI Taxonomy" id="185202"/>
    <lineage>
        <taxon>Eukaryota</taxon>
        <taxon>Viridiplantae</taxon>
        <taxon>Streptophyta</taxon>
        <taxon>Embryophyta</taxon>
        <taxon>Tracheophyta</taxon>
        <taxon>Spermatophyta</taxon>
        <taxon>Magnoliopsida</taxon>
        <taxon>eudicotyledons</taxon>
        <taxon>Gunneridae</taxon>
        <taxon>Pentapetalae</taxon>
        <taxon>asterids</taxon>
        <taxon>campanulids</taxon>
        <taxon>Asterales</taxon>
        <taxon>Asteraceae</taxon>
        <taxon>Asteroideae</taxon>
        <taxon>Heliantheae alliance</taxon>
        <taxon>Millerieae</taxon>
        <taxon>Smallanthus</taxon>
    </lineage>
</organism>
<accession>A0ACB8YN45</accession>
<comment type="caution">
    <text evidence="1">The sequence shown here is derived from an EMBL/GenBank/DDBJ whole genome shotgun (WGS) entry which is preliminary data.</text>
</comment>
<dbReference type="EMBL" id="CM042044">
    <property type="protein sequence ID" value="KAI3686475.1"/>
    <property type="molecule type" value="Genomic_DNA"/>
</dbReference>
<sequence length="793" mass="89987">MVMAFTLSPEIADDNHHFLPVEWEEAANAVAYDSITSPPPICVICGPPKSGKSTFSRHLVNVLIRRYRRVAYMDADVGQPEFTISGCLSLTVIDEETLDLAIPCLRTPERCYFFGDITPTSDPKISVPQNDEHLLRDIRLLAYFRKCVPNNMSLTTVEELDHELAVHPPYEILISSVTFKQLHPEIPRADTSDNIIVGLAVSSSTSEEREKLDLNLPYYAHCFLLNILKFAFLLFLDFFPPNPKMSKRTFRMFVEEELGEFPHFVVGAILEWFLIASLFIDGFIAFLSYKFAMIFQLDPPCVLCTRIDQSLAATNPSSYYNNSICESHKKDISSLAYCHVHRKLSDIRNMCDGCLISFQTDKESDSLDTKKPVEQRESNGYKDGFQEMKPKQVKTGKETSVKKQAARMSKCSCCGETFVKRTSSKVFVRTPSNLRASLTAPAFSPRAPLTPMGWRTDDAKNAELSQMRYTELKFVSDNEPDGPEDDYGLNTDSKIKDDTKSTTASMLPDSEELVEESLKTPSYGKGNKFFGVPLAESAVANSPRFASKLTQKFPTERSDLVSDLNDDTPVEGDSTLQVLKRQVRSDKRMLMVLYQELNAERSASAVAANNSMAMITRLQAEKASIEMEALQYQRMMEEQAEYDDEAIQILKDMLIQKEKDIKVMEAELETFREKYGEIKKEKIDEFVGDCDYQETKSEMKRSDLETERYQISGMLNNLENLIQSSSDAEDHEDDRGEEKKATLEREMSIIKEKMSVMEADSGYLKNTTMTLQKGDERADLLTEIAQNLRKLRT</sequence>
<proteinExistence type="predicted"/>
<dbReference type="Proteomes" id="UP001056120">
    <property type="component" value="Linkage Group LG27"/>
</dbReference>
<keyword evidence="2" id="KW-1185">Reference proteome</keyword>
<evidence type="ECO:0000313" key="1">
    <source>
        <dbReference type="EMBL" id="KAI3686475.1"/>
    </source>
</evidence>